<evidence type="ECO:0000256" key="5">
    <source>
        <dbReference type="SAM" id="MobiDB-lite"/>
    </source>
</evidence>
<evidence type="ECO:0000256" key="4">
    <source>
        <dbReference type="ARBA" id="ARBA00023242"/>
    </source>
</evidence>
<keyword evidence="4" id="KW-0539">Nucleus</keyword>
<dbReference type="GeneID" id="64975212"/>
<dbReference type="GO" id="GO:0008270">
    <property type="term" value="F:zinc ion binding"/>
    <property type="evidence" value="ECO:0007669"/>
    <property type="project" value="InterPro"/>
</dbReference>
<dbReference type="GO" id="GO:0001228">
    <property type="term" value="F:DNA-binding transcription activator activity, RNA polymerase II-specific"/>
    <property type="evidence" value="ECO:0007669"/>
    <property type="project" value="TreeGrafter"/>
</dbReference>
<dbReference type="OrthoDB" id="5386330at2759"/>
<evidence type="ECO:0000313" key="7">
    <source>
        <dbReference type="EMBL" id="BCS25207.1"/>
    </source>
</evidence>
<evidence type="ECO:0000259" key="6">
    <source>
        <dbReference type="PROSITE" id="PS50048"/>
    </source>
</evidence>
<dbReference type="KEGG" id="apuu:APUU_41651A"/>
<dbReference type="PANTHER" id="PTHR47784:SF13">
    <property type="entry name" value="ZN(II)2CYS6 TRANSCRIPTION FACTOR (EUROFUNG)"/>
    <property type="match status" value="1"/>
</dbReference>
<dbReference type="InterPro" id="IPR036864">
    <property type="entry name" value="Zn2-C6_fun-type_DNA-bd_sf"/>
</dbReference>
<name>A0A7R7XP95_9EURO</name>
<keyword evidence="8" id="KW-1185">Reference proteome</keyword>
<feature type="compositionally biased region" description="Low complexity" evidence="5">
    <location>
        <begin position="53"/>
        <end position="65"/>
    </location>
</feature>
<sequence length="383" mass="43128">MPSRRPHTKSRTGCNRCKEKRIKCDEAQPVCSACARYNVPCVPKPRPSRAKPARAAQSSSSQPLISPAPPIPTPESRSTITIWEFGLLHHWILHVADSFNVSPGFCDAWRNHAIKDAVQHDFFLHMILMLSCLHLALTKSPSFTESHRAFILEGCSVATTRFRIEAGNISDSNCQAVQAFPFLLSIYALALGQLDREDKSEEAVLDEMIHILILIKGNSLIRDTTNPWMQLRGLDAWMDEKDILLHDPTELQYDLDLSRALGDLQPWIDSSDDEPTVKGSNTKAVELFKGALDFHLKLNIRPLAWPNVIQNDYLDLLRQRNPMAMVILAHYAVILGQCSSQWWCSNWGVQLVSVIASILPQKYAEAIAYPLRMLNLNPADTTR</sequence>
<protein>
    <recommendedName>
        <fullName evidence="6">Zn(2)-C6 fungal-type domain-containing protein</fullName>
    </recommendedName>
</protein>
<evidence type="ECO:0000313" key="8">
    <source>
        <dbReference type="Proteomes" id="UP000654913"/>
    </source>
</evidence>
<dbReference type="PROSITE" id="PS50048">
    <property type="entry name" value="ZN2_CY6_FUNGAL_2"/>
    <property type="match status" value="1"/>
</dbReference>
<feature type="domain" description="Zn(2)-C6 fungal-type" evidence="6">
    <location>
        <begin position="13"/>
        <end position="42"/>
    </location>
</feature>
<dbReference type="InterPro" id="IPR001138">
    <property type="entry name" value="Zn2Cys6_DnaBD"/>
</dbReference>
<dbReference type="InterPro" id="IPR053157">
    <property type="entry name" value="Sterol_Uptake_Regulator"/>
</dbReference>
<proteinExistence type="predicted"/>
<reference evidence="7" key="1">
    <citation type="submission" date="2021-01" db="EMBL/GenBank/DDBJ databases">
        <authorList>
            <consortium name="Aspergillus puulaauensis MK2 genome sequencing consortium"/>
            <person name="Kazuki M."/>
            <person name="Futagami T."/>
        </authorList>
    </citation>
    <scope>NUCLEOTIDE SEQUENCE</scope>
    <source>
        <strain evidence="7">MK2</strain>
    </source>
</reference>
<dbReference type="AlphaFoldDB" id="A0A7R7XP95"/>
<dbReference type="SUPFAM" id="SSF57701">
    <property type="entry name" value="Zn2/Cys6 DNA-binding domain"/>
    <property type="match status" value="1"/>
</dbReference>
<organism evidence="7 8">
    <name type="scientific">Aspergillus puulaauensis</name>
    <dbReference type="NCBI Taxonomy" id="1220207"/>
    <lineage>
        <taxon>Eukaryota</taxon>
        <taxon>Fungi</taxon>
        <taxon>Dikarya</taxon>
        <taxon>Ascomycota</taxon>
        <taxon>Pezizomycotina</taxon>
        <taxon>Eurotiomycetes</taxon>
        <taxon>Eurotiomycetidae</taxon>
        <taxon>Eurotiales</taxon>
        <taxon>Aspergillaceae</taxon>
        <taxon>Aspergillus</taxon>
    </lineage>
</organism>
<keyword evidence="3" id="KW-0804">Transcription</keyword>
<dbReference type="Pfam" id="PF00172">
    <property type="entry name" value="Zn_clus"/>
    <property type="match status" value="1"/>
</dbReference>
<accession>A0A7R7XP95</accession>
<feature type="region of interest" description="Disordered" evidence="5">
    <location>
        <begin position="42"/>
        <end position="73"/>
    </location>
</feature>
<dbReference type="Proteomes" id="UP000654913">
    <property type="component" value="Chromosome 4"/>
</dbReference>
<evidence type="ECO:0000256" key="2">
    <source>
        <dbReference type="ARBA" id="ARBA00023125"/>
    </source>
</evidence>
<evidence type="ECO:0000256" key="1">
    <source>
        <dbReference type="ARBA" id="ARBA00023015"/>
    </source>
</evidence>
<gene>
    <name evidence="7" type="ORF">APUU_41651A</name>
</gene>
<dbReference type="RefSeq" id="XP_041557401.1">
    <property type="nucleotide sequence ID" value="XM_041704858.1"/>
</dbReference>
<dbReference type="PANTHER" id="PTHR47784">
    <property type="entry name" value="STEROL UPTAKE CONTROL PROTEIN 2"/>
    <property type="match status" value="1"/>
</dbReference>
<dbReference type="GO" id="GO:0003677">
    <property type="term" value="F:DNA binding"/>
    <property type="evidence" value="ECO:0007669"/>
    <property type="project" value="UniProtKB-KW"/>
</dbReference>
<reference evidence="7" key="2">
    <citation type="submission" date="2021-02" db="EMBL/GenBank/DDBJ databases">
        <title>Aspergillus puulaauensis MK2 genome sequence.</title>
        <authorList>
            <person name="Futagami T."/>
            <person name="Mori K."/>
            <person name="Kadooka C."/>
            <person name="Tanaka T."/>
        </authorList>
    </citation>
    <scope>NUCLEOTIDE SEQUENCE</scope>
    <source>
        <strain evidence="7">MK2</strain>
    </source>
</reference>
<evidence type="ECO:0000256" key="3">
    <source>
        <dbReference type="ARBA" id="ARBA00023163"/>
    </source>
</evidence>
<keyword evidence="2" id="KW-0238">DNA-binding</keyword>
<dbReference type="EMBL" id="AP024446">
    <property type="protein sequence ID" value="BCS25207.1"/>
    <property type="molecule type" value="Genomic_DNA"/>
</dbReference>
<keyword evidence="1" id="KW-0805">Transcription regulation</keyword>
<dbReference type="Gene3D" id="4.10.240.10">
    <property type="entry name" value="Zn(2)-C6 fungal-type DNA-binding domain"/>
    <property type="match status" value="1"/>
</dbReference>
<dbReference type="PROSITE" id="PS00463">
    <property type="entry name" value="ZN2_CY6_FUNGAL_1"/>
    <property type="match status" value="1"/>
</dbReference>
<dbReference type="SMART" id="SM00066">
    <property type="entry name" value="GAL4"/>
    <property type="match status" value="1"/>
</dbReference>
<dbReference type="CDD" id="cd00067">
    <property type="entry name" value="GAL4"/>
    <property type="match status" value="1"/>
</dbReference>